<dbReference type="InterPro" id="IPR009636">
    <property type="entry name" value="SCAF"/>
</dbReference>
<accession>A0A3G6JKC8</accession>
<dbReference type="Pfam" id="PF06810">
    <property type="entry name" value="Phage_scaffold"/>
    <property type="match status" value="1"/>
</dbReference>
<keyword evidence="1" id="KW-0175">Coiled coil</keyword>
<organism evidence="3">
    <name type="scientific">Lactobacillus delbrueckii subsp. lactis</name>
    <dbReference type="NCBI Taxonomy" id="29397"/>
    <lineage>
        <taxon>Bacteria</taxon>
        <taxon>Bacillati</taxon>
        <taxon>Bacillota</taxon>
        <taxon>Bacilli</taxon>
        <taxon>Lactobacillales</taxon>
        <taxon>Lactobacillaceae</taxon>
        <taxon>Lactobacillus</taxon>
    </lineage>
</organism>
<dbReference type="AlphaFoldDB" id="A0A3G6JKC8"/>
<feature type="coiled-coil region" evidence="1">
    <location>
        <begin position="30"/>
        <end position="88"/>
    </location>
</feature>
<evidence type="ECO:0000313" key="3">
    <source>
        <dbReference type="EMBL" id="AZA16434.1"/>
    </source>
</evidence>
<protein>
    <recommendedName>
        <fullName evidence="4">Scaffolding protein</fullName>
    </recommendedName>
</protein>
<feature type="region of interest" description="Disordered" evidence="2">
    <location>
        <begin position="146"/>
        <end position="165"/>
    </location>
</feature>
<dbReference type="EMBL" id="CP031023">
    <property type="protein sequence ID" value="AZA16434.1"/>
    <property type="molecule type" value="Genomic_DNA"/>
</dbReference>
<sequence>MERKFLTDLGLNPDQVNSIMAQYGKDLQKYEGLEAERDALKKASSELSNKIEDLKANSANVEDLTKQIEKLKSDNENATKQLNAQKLDFAVTSTIKDFGAKNTKAVKALLNHDDIRFDSKGNLIGLEDQLKSLKDSDSYLFAEDKPAGKPIQAFPTGNPEAGGKDVSLHQKIAQRLKG</sequence>
<reference evidence="3" key="1">
    <citation type="submission" date="2018-07" db="EMBL/GenBank/DDBJ databases">
        <authorList>
            <person name="Somerville V."/>
        </authorList>
    </citation>
    <scope>NUCLEOTIDE SEQUENCE</scope>
    <source>
        <strain evidence="3">NWC_2_2</strain>
    </source>
</reference>
<evidence type="ECO:0008006" key="4">
    <source>
        <dbReference type="Google" id="ProtNLM"/>
    </source>
</evidence>
<evidence type="ECO:0000256" key="1">
    <source>
        <dbReference type="SAM" id="Coils"/>
    </source>
</evidence>
<name>A0A3G6JKC8_LACDL</name>
<proteinExistence type="predicted"/>
<evidence type="ECO:0000256" key="2">
    <source>
        <dbReference type="SAM" id="MobiDB-lite"/>
    </source>
</evidence>
<gene>
    <name evidence="3" type="ORF">DQL93_08010</name>
</gene>